<evidence type="ECO:0000313" key="2">
    <source>
        <dbReference type="EMBL" id="CAK8684401.1"/>
    </source>
</evidence>
<reference evidence="2 3" key="1">
    <citation type="submission" date="2024-02" db="EMBL/GenBank/DDBJ databases">
        <authorList>
            <person name="Daric V."/>
            <person name="Darras S."/>
        </authorList>
    </citation>
    <scope>NUCLEOTIDE SEQUENCE [LARGE SCALE GENOMIC DNA]</scope>
</reference>
<protein>
    <submittedName>
        <fullName evidence="2">Uncharacterized protein</fullName>
    </submittedName>
</protein>
<name>A0ABP0FXR8_CLALP</name>
<accession>A0ABP0FXR8</accession>
<feature type="signal peptide" evidence="1">
    <location>
        <begin position="1"/>
        <end position="17"/>
    </location>
</feature>
<dbReference type="EMBL" id="CAWYQH010000097">
    <property type="protein sequence ID" value="CAK8684401.1"/>
    <property type="molecule type" value="Genomic_DNA"/>
</dbReference>
<evidence type="ECO:0000313" key="3">
    <source>
        <dbReference type="Proteomes" id="UP001642483"/>
    </source>
</evidence>
<dbReference type="Proteomes" id="UP001642483">
    <property type="component" value="Unassembled WGS sequence"/>
</dbReference>
<comment type="caution">
    <text evidence="2">The sequence shown here is derived from an EMBL/GenBank/DDBJ whole genome shotgun (WGS) entry which is preliminary data.</text>
</comment>
<dbReference type="PANTHER" id="PTHR31698">
    <property type="entry name" value="LYSOZYME G FAMILY MEMBER"/>
    <property type="match status" value="1"/>
</dbReference>
<proteinExistence type="predicted"/>
<gene>
    <name evidence="2" type="ORF">CVLEPA_LOCUS15387</name>
</gene>
<sequence length="265" mass="29426">MLKIIAALFLLFVVTGADQECRDAGGACLYWPTNQCMGGWADKDDSERNCTGGNHFRCCMGCDAQCMEDQEEWSVDDEPCEEALGTCQNSTNFCNGKYEDGMCGGPGERKCCDTKQEGDCQLVEYEPTANVVGYDDVEIRIHPDFVASLDAVGDAARYCGVKVRVVFSFRKRRFIKNRNPKIDLPKYSNFHVGHAVHVFLETIDGICFGTCIADAEKPGAGCFTYRLTLAGLNWGGSELPFDIDDGFNSDVTNWKNLFRELKDVC</sequence>
<keyword evidence="3" id="KW-1185">Reference proteome</keyword>
<keyword evidence="1" id="KW-0732">Signal</keyword>
<organism evidence="2 3">
    <name type="scientific">Clavelina lepadiformis</name>
    <name type="common">Light-bulb sea squirt</name>
    <name type="synonym">Ascidia lepadiformis</name>
    <dbReference type="NCBI Taxonomy" id="159417"/>
    <lineage>
        <taxon>Eukaryota</taxon>
        <taxon>Metazoa</taxon>
        <taxon>Chordata</taxon>
        <taxon>Tunicata</taxon>
        <taxon>Ascidiacea</taxon>
        <taxon>Aplousobranchia</taxon>
        <taxon>Clavelinidae</taxon>
        <taxon>Clavelina</taxon>
    </lineage>
</organism>
<evidence type="ECO:0000256" key="1">
    <source>
        <dbReference type="SAM" id="SignalP"/>
    </source>
</evidence>
<feature type="chain" id="PRO_5046570878" evidence="1">
    <location>
        <begin position="18"/>
        <end position="265"/>
    </location>
</feature>